<feature type="compositionally biased region" description="Basic and acidic residues" evidence="2">
    <location>
        <begin position="300"/>
        <end position="317"/>
    </location>
</feature>
<feature type="region of interest" description="Disordered" evidence="2">
    <location>
        <begin position="1"/>
        <end position="61"/>
    </location>
</feature>
<keyword evidence="5" id="KW-1185">Reference proteome</keyword>
<evidence type="ECO:0000259" key="3">
    <source>
        <dbReference type="PROSITE" id="PS51035"/>
    </source>
</evidence>
<feature type="compositionally biased region" description="Pro residues" evidence="2">
    <location>
        <begin position="217"/>
        <end position="226"/>
    </location>
</feature>
<feature type="compositionally biased region" description="Polar residues" evidence="2">
    <location>
        <begin position="184"/>
        <end position="202"/>
    </location>
</feature>
<dbReference type="InterPro" id="IPR039773">
    <property type="entry name" value="BAG_chaperone_regulator"/>
</dbReference>
<keyword evidence="1" id="KW-0143">Chaperone</keyword>
<reference evidence="4" key="1">
    <citation type="thesis" date="2020" institute="ProQuest LLC" country="789 East Eisenhower Parkway, Ann Arbor, MI, USA">
        <title>Comparative Genomics and Chromosome Evolution.</title>
        <authorList>
            <person name="Mudd A.B."/>
        </authorList>
    </citation>
    <scope>NUCLEOTIDE SEQUENCE</scope>
    <source>
        <strain evidence="4">Female2</strain>
        <tissue evidence="4">Blood</tissue>
    </source>
</reference>
<dbReference type="Proteomes" id="UP000812440">
    <property type="component" value="Chromosome 3"/>
</dbReference>
<proteinExistence type="predicted"/>
<dbReference type="EMBL" id="JAACNH010000006">
    <property type="protein sequence ID" value="KAG8441208.1"/>
    <property type="molecule type" value="Genomic_DNA"/>
</dbReference>
<feature type="compositionally biased region" description="Pro residues" evidence="2">
    <location>
        <begin position="271"/>
        <end position="290"/>
    </location>
</feature>
<gene>
    <name evidence="4" type="ORF">GDO86_006815</name>
</gene>
<dbReference type="Gene3D" id="1.20.58.120">
    <property type="entry name" value="BAG domain"/>
    <property type="match status" value="1"/>
</dbReference>
<dbReference type="PROSITE" id="PS51035">
    <property type="entry name" value="BAG"/>
    <property type="match status" value="1"/>
</dbReference>
<dbReference type="GO" id="GO:0051087">
    <property type="term" value="F:protein-folding chaperone binding"/>
    <property type="evidence" value="ECO:0007669"/>
    <property type="project" value="InterPro"/>
</dbReference>
<dbReference type="PANTHER" id="PTHR12329">
    <property type="entry name" value="BCL2-ASSOCIATED ATHANOGENE"/>
    <property type="match status" value="1"/>
</dbReference>
<dbReference type="GO" id="GO:0000774">
    <property type="term" value="F:adenyl-nucleotide exchange factor activity"/>
    <property type="evidence" value="ECO:0007669"/>
    <property type="project" value="TreeGrafter"/>
</dbReference>
<dbReference type="GO" id="GO:0005634">
    <property type="term" value="C:nucleus"/>
    <property type="evidence" value="ECO:0007669"/>
    <property type="project" value="TreeGrafter"/>
</dbReference>
<dbReference type="InterPro" id="IPR003103">
    <property type="entry name" value="BAG_domain"/>
</dbReference>
<evidence type="ECO:0000313" key="4">
    <source>
        <dbReference type="EMBL" id="KAG8441208.1"/>
    </source>
</evidence>
<evidence type="ECO:0000256" key="1">
    <source>
        <dbReference type="ARBA" id="ARBA00023186"/>
    </source>
</evidence>
<dbReference type="SMART" id="SM00264">
    <property type="entry name" value="BAG"/>
    <property type="match status" value="1"/>
</dbReference>
<dbReference type="Pfam" id="PF02179">
    <property type="entry name" value="BAG"/>
    <property type="match status" value="1"/>
</dbReference>
<feature type="region of interest" description="Disordered" evidence="2">
    <location>
        <begin position="181"/>
        <end position="320"/>
    </location>
</feature>
<dbReference type="InterPro" id="IPR036533">
    <property type="entry name" value="BAG_dom_sf"/>
</dbReference>
<protein>
    <recommendedName>
        <fullName evidence="3">BAG domain-containing protein</fullName>
    </recommendedName>
</protein>
<organism evidence="4 5">
    <name type="scientific">Hymenochirus boettgeri</name>
    <name type="common">Congo dwarf clawed frog</name>
    <dbReference type="NCBI Taxonomy" id="247094"/>
    <lineage>
        <taxon>Eukaryota</taxon>
        <taxon>Metazoa</taxon>
        <taxon>Chordata</taxon>
        <taxon>Craniata</taxon>
        <taxon>Vertebrata</taxon>
        <taxon>Euteleostomi</taxon>
        <taxon>Amphibia</taxon>
        <taxon>Batrachia</taxon>
        <taxon>Anura</taxon>
        <taxon>Pipoidea</taxon>
        <taxon>Pipidae</taxon>
        <taxon>Pipinae</taxon>
        <taxon>Hymenochirus</taxon>
    </lineage>
</organism>
<dbReference type="AlphaFoldDB" id="A0A8T2JCF4"/>
<feature type="compositionally biased region" description="Polar residues" evidence="2">
    <location>
        <begin position="255"/>
        <end position="266"/>
    </location>
</feature>
<dbReference type="GO" id="GO:0005829">
    <property type="term" value="C:cytosol"/>
    <property type="evidence" value="ECO:0007669"/>
    <property type="project" value="TreeGrafter"/>
</dbReference>
<evidence type="ECO:0000256" key="2">
    <source>
        <dbReference type="SAM" id="MobiDB-lite"/>
    </source>
</evidence>
<accession>A0A8T2JCF4</accession>
<evidence type="ECO:0000313" key="5">
    <source>
        <dbReference type="Proteomes" id="UP000812440"/>
    </source>
</evidence>
<feature type="compositionally biased region" description="Gly residues" evidence="2">
    <location>
        <begin position="9"/>
        <end position="22"/>
    </location>
</feature>
<dbReference type="GO" id="GO:0050821">
    <property type="term" value="P:protein stabilization"/>
    <property type="evidence" value="ECO:0007669"/>
    <property type="project" value="TreeGrafter"/>
</dbReference>
<dbReference type="GO" id="GO:0016020">
    <property type="term" value="C:membrane"/>
    <property type="evidence" value="ECO:0007669"/>
    <property type="project" value="TreeGrafter"/>
</dbReference>
<name>A0A8T2JCF4_9PIPI</name>
<dbReference type="PANTHER" id="PTHR12329:SF10">
    <property type="entry name" value="BAG FAMILY MOLECULAR CHAPERONE REGULATOR 4"/>
    <property type="match status" value="1"/>
</dbReference>
<comment type="caution">
    <text evidence="4">The sequence shown here is derived from an EMBL/GenBank/DDBJ whole genome shotgun (WGS) entry which is preliminary data.</text>
</comment>
<sequence length="404" mass="44523">MSVAHRPGEGGGGGYYGGGGGDVLARPRGQGETAWRPEYYQQEAGRSWPRGGTGGGASVAQNSYSGYSPDCWSCSSHPRPPYPPNYPVGDQRMEPYANGSYGSPYAPASMSSTYPNMPADQYFPSPSQASYPEYPYKQSIGDPQVPPPWGYPPQHGCHSVSTPPQGYPPYLHHQQEAVPPYPYQETSSGLHQPTMPQQTPQSEGWGVYGGTNHYPWPTAPPAPPTPASSHYIPGGRSPWPGHEMPPSAYDLKDPSQISNYNRQRPYQTYHPEPPQTGPPSEPKPTAPPNPHYSGSPQMYNRKEPPNQDSLGRAKEAASDSLRNHPAIVKISQVLEKVVDLEKEVDEFVGRKTDMSYRYLEELLTKELLELDSVETGGQDIIRQARKEAVKKLQLILERLERKGL</sequence>
<feature type="domain" description="BAG" evidence="3">
    <location>
        <begin position="326"/>
        <end position="403"/>
    </location>
</feature>
<dbReference type="SUPFAM" id="SSF63491">
    <property type="entry name" value="BAG domain"/>
    <property type="match status" value="1"/>
</dbReference>
<dbReference type="OrthoDB" id="8614100at2759"/>